<sequence length="163" mass="19178">MFNMLKLNQNKVTEIVGVALRVSARSPFGAKPYHKLPPSSIVNKHWEIADKEGMVAFSTNVILDTKRWGEIDKLILFANSQSEIFLCVCDIVEIFAKDNEWKPNIDEKFLVPEWKDEEKRTWIMVKNFKQLDIDTCEYQLLNKDILLREQILKPRFRSCYVKL</sequence>
<proteinExistence type="predicted"/>
<protein>
    <submittedName>
        <fullName evidence="1">Uncharacterized protein</fullName>
    </submittedName>
</protein>
<evidence type="ECO:0000313" key="1">
    <source>
        <dbReference type="EMBL" id="MBC5630495.1"/>
    </source>
</evidence>
<keyword evidence="2" id="KW-1185">Reference proteome</keyword>
<comment type="caution">
    <text evidence="1">The sequence shown here is derived from an EMBL/GenBank/DDBJ whole genome shotgun (WGS) entry which is preliminary data.</text>
</comment>
<evidence type="ECO:0000313" key="2">
    <source>
        <dbReference type="Proteomes" id="UP000596929"/>
    </source>
</evidence>
<accession>A0ABR7DGG3</accession>
<dbReference type="EMBL" id="JACOOO010000040">
    <property type="protein sequence ID" value="MBC5630495.1"/>
    <property type="molecule type" value="Genomic_DNA"/>
</dbReference>
<reference evidence="1 2" key="1">
    <citation type="submission" date="2020-08" db="EMBL/GenBank/DDBJ databases">
        <title>Genome public.</title>
        <authorList>
            <person name="Liu C."/>
            <person name="Sun Q."/>
        </authorList>
    </citation>
    <scope>NUCLEOTIDE SEQUENCE [LARGE SCALE GENOMIC DNA]</scope>
    <source>
        <strain evidence="1 2">NSJ-6</strain>
    </source>
</reference>
<name>A0ABR7DGG3_9CLOT</name>
<dbReference type="RefSeq" id="WP_186860797.1">
    <property type="nucleotide sequence ID" value="NZ_JACOOO010000040.1"/>
</dbReference>
<dbReference type="Proteomes" id="UP000596929">
    <property type="component" value="Unassembled WGS sequence"/>
</dbReference>
<gene>
    <name evidence="1" type="ORF">H8S20_16680</name>
</gene>
<organism evidence="1 2">
    <name type="scientific">Clostridium hominis</name>
    <dbReference type="NCBI Taxonomy" id="2763036"/>
    <lineage>
        <taxon>Bacteria</taxon>
        <taxon>Bacillati</taxon>
        <taxon>Bacillota</taxon>
        <taxon>Clostridia</taxon>
        <taxon>Eubacteriales</taxon>
        <taxon>Clostridiaceae</taxon>
        <taxon>Clostridium</taxon>
    </lineage>
</organism>